<feature type="domain" description="Rhodopsin" evidence="8">
    <location>
        <begin position="44"/>
        <end position="141"/>
    </location>
</feature>
<sequence>MRFPPPEVIASWPTPNYIDPQTRGPALIIVESIFLAFSLACVGLRLYVRLGTMSGKIELDDWLMVAAETFGIGVTTCVLLAYDRYGWDMHVWDLTFDMMVAGRQVSFAVQALFLLATCLAKISILVSYLRLSPKNSRFRRTTCTPLSSYWNLLAGSRDCLPEGPPLIAHAATTICSDFLVWVLPLPSLYRAKLPLSQRLALIVLFSVGLLVVFAACIRTYWVHYVAEVTYDVTWEGLHLWVWTAVEVQLGVICGCVPWLKALFKFWRSRRTVTDITDTKSRTAGQRTRSDRGRSMMSGEAAIRMDTLDRKGLNESWGKSSIEARTDSIGKGGNESSEEFRDLESGSNTIVAGNEEVGLAM</sequence>
<feature type="domain" description="Rhodopsin" evidence="8">
    <location>
        <begin position="142"/>
        <end position="264"/>
    </location>
</feature>
<feature type="transmembrane region" description="Helical" evidence="7">
    <location>
        <begin position="107"/>
        <end position="131"/>
    </location>
</feature>
<feature type="region of interest" description="Disordered" evidence="6">
    <location>
        <begin position="277"/>
        <end position="296"/>
    </location>
</feature>
<comment type="caution">
    <text evidence="9">The sequence shown here is derived from an EMBL/GenBank/DDBJ whole genome shotgun (WGS) entry which is preliminary data.</text>
</comment>
<keyword evidence="4 7" id="KW-0472">Membrane</keyword>
<dbReference type="Proteomes" id="UP001303760">
    <property type="component" value="Unassembled WGS sequence"/>
</dbReference>
<keyword evidence="3 7" id="KW-1133">Transmembrane helix</keyword>
<dbReference type="PANTHER" id="PTHR33048:SF129">
    <property type="entry name" value="INTEGRAL MEMBRANE PROTEIN-RELATED"/>
    <property type="match status" value="1"/>
</dbReference>
<dbReference type="Pfam" id="PF20684">
    <property type="entry name" value="Fung_rhodopsin"/>
    <property type="match status" value="2"/>
</dbReference>
<dbReference type="InterPro" id="IPR052337">
    <property type="entry name" value="SAT4-like"/>
</dbReference>
<name>A0AAN7CC66_9PEZI</name>
<dbReference type="GO" id="GO:0016020">
    <property type="term" value="C:membrane"/>
    <property type="evidence" value="ECO:0007669"/>
    <property type="project" value="UniProtKB-SubCell"/>
</dbReference>
<keyword evidence="10" id="KW-1185">Reference proteome</keyword>
<feature type="region of interest" description="Disordered" evidence="6">
    <location>
        <begin position="323"/>
        <end position="344"/>
    </location>
</feature>
<evidence type="ECO:0000256" key="7">
    <source>
        <dbReference type="SAM" id="Phobius"/>
    </source>
</evidence>
<gene>
    <name evidence="9" type="ORF">C8A03DRAFT_43912</name>
</gene>
<evidence type="ECO:0000256" key="1">
    <source>
        <dbReference type="ARBA" id="ARBA00004141"/>
    </source>
</evidence>
<reference evidence="9" key="2">
    <citation type="submission" date="2023-05" db="EMBL/GenBank/DDBJ databases">
        <authorList>
            <consortium name="Lawrence Berkeley National Laboratory"/>
            <person name="Steindorff A."/>
            <person name="Hensen N."/>
            <person name="Bonometti L."/>
            <person name="Westerberg I."/>
            <person name="Brannstrom I.O."/>
            <person name="Guillou S."/>
            <person name="Cros-Aarteil S."/>
            <person name="Calhoun S."/>
            <person name="Haridas S."/>
            <person name="Kuo A."/>
            <person name="Mondo S."/>
            <person name="Pangilinan J."/>
            <person name="Riley R."/>
            <person name="Labutti K."/>
            <person name="Andreopoulos B."/>
            <person name="Lipzen A."/>
            <person name="Chen C."/>
            <person name="Yanf M."/>
            <person name="Daum C."/>
            <person name="Ng V."/>
            <person name="Clum A."/>
            <person name="Ohm R."/>
            <person name="Martin F."/>
            <person name="Silar P."/>
            <person name="Natvig D."/>
            <person name="Lalanne C."/>
            <person name="Gautier V."/>
            <person name="Ament-Velasquez S.L."/>
            <person name="Kruys A."/>
            <person name="Hutchinson M.I."/>
            <person name="Powell A.J."/>
            <person name="Barry K."/>
            <person name="Miller A.N."/>
            <person name="Grigoriev I.V."/>
            <person name="Debuchy R."/>
            <person name="Gladieux P."/>
            <person name="Thoren M.H."/>
            <person name="Johannesson H."/>
        </authorList>
    </citation>
    <scope>NUCLEOTIDE SEQUENCE</scope>
    <source>
        <strain evidence="9">CBS 532.94</strain>
    </source>
</reference>
<comment type="similarity">
    <text evidence="5">Belongs to the SAT4 family.</text>
</comment>
<feature type="transmembrane region" description="Helical" evidence="7">
    <location>
        <begin position="199"/>
        <end position="220"/>
    </location>
</feature>
<accession>A0AAN7CC66</accession>
<organism evidence="9 10">
    <name type="scientific">Achaetomium macrosporum</name>
    <dbReference type="NCBI Taxonomy" id="79813"/>
    <lineage>
        <taxon>Eukaryota</taxon>
        <taxon>Fungi</taxon>
        <taxon>Dikarya</taxon>
        <taxon>Ascomycota</taxon>
        <taxon>Pezizomycotina</taxon>
        <taxon>Sordariomycetes</taxon>
        <taxon>Sordariomycetidae</taxon>
        <taxon>Sordariales</taxon>
        <taxon>Chaetomiaceae</taxon>
        <taxon>Achaetomium</taxon>
    </lineage>
</organism>
<evidence type="ECO:0000256" key="6">
    <source>
        <dbReference type="SAM" id="MobiDB-lite"/>
    </source>
</evidence>
<protein>
    <recommendedName>
        <fullName evidence="8">Rhodopsin domain-containing protein</fullName>
    </recommendedName>
</protein>
<feature type="transmembrane region" description="Helical" evidence="7">
    <location>
        <begin position="62"/>
        <end position="82"/>
    </location>
</feature>
<evidence type="ECO:0000259" key="8">
    <source>
        <dbReference type="Pfam" id="PF20684"/>
    </source>
</evidence>
<proteinExistence type="inferred from homology"/>
<feature type="transmembrane region" description="Helical" evidence="7">
    <location>
        <begin position="240"/>
        <end position="259"/>
    </location>
</feature>
<reference evidence="9" key="1">
    <citation type="journal article" date="2023" name="Mol. Phylogenet. Evol.">
        <title>Genome-scale phylogeny and comparative genomics of the fungal order Sordariales.</title>
        <authorList>
            <person name="Hensen N."/>
            <person name="Bonometti L."/>
            <person name="Westerberg I."/>
            <person name="Brannstrom I.O."/>
            <person name="Guillou S."/>
            <person name="Cros-Aarteil S."/>
            <person name="Calhoun S."/>
            <person name="Haridas S."/>
            <person name="Kuo A."/>
            <person name="Mondo S."/>
            <person name="Pangilinan J."/>
            <person name="Riley R."/>
            <person name="LaButti K."/>
            <person name="Andreopoulos B."/>
            <person name="Lipzen A."/>
            <person name="Chen C."/>
            <person name="Yan M."/>
            <person name="Daum C."/>
            <person name="Ng V."/>
            <person name="Clum A."/>
            <person name="Steindorff A."/>
            <person name="Ohm R.A."/>
            <person name="Martin F."/>
            <person name="Silar P."/>
            <person name="Natvig D.O."/>
            <person name="Lalanne C."/>
            <person name="Gautier V."/>
            <person name="Ament-Velasquez S.L."/>
            <person name="Kruys A."/>
            <person name="Hutchinson M.I."/>
            <person name="Powell A.J."/>
            <person name="Barry K."/>
            <person name="Miller A.N."/>
            <person name="Grigoriev I.V."/>
            <person name="Debuchy R."/>
            <person name="Gladieux P."/>
            <person name="Hiltunen Thoren M."/>
            <person name="Johannesson H."/>
        </authorList>
    </citation>
    <scope>NUCLEOTIDE SEQUENCE</scope>
    <source>
        <strain evidence="9">CBS 532.94</strain>
    </source>
</reference>
<feature type="transmembrane region" description="Helical" evidence="7">
    <location>
        <begin position="26"/>
        <end position="50"/>
    </location>
</feature>
<dbReference type="PANTHER" id="PTHR33048">
    <property type="entry name" value="PTH11-LIKE INTEGRAL MEMBRANE PROTEIN (AFU_ORTHOLOGUE AFUA_5G11245)"/>
    <property type="match status" value="1"/>
</dbReference>
<dbReference type="InterPro" id="IPR049326">
    <property type="entry name" value="Rhodopsin_dom_fungi"/>
</dbReference>
<evidence type="ECO:0000313" key="9">
    <source>
        <dbReference type="EMBL" id="KAK4238313.1"/>
    </source>
</evidence>
<evidence type="ECO:0000256" key="4">
    <source>
        <dbReference type="ARBA" id="ARBA00023136"/>
    </source>
</evidence>
<dbReference type="EMBL" id="MU860100">
    <property type="protein sequence ID" value="KAK4238313.1"/>
    <property type="molecule type" value="Genomic_DNA"/>
</dbReference>
<evidence type="ECO:0000256" key="2">
    <source>
        <dbReference type="ARBA" id="ARBA00022692"/>
    </source>
</evidence>
<evidence type="ECO:0000313" key="10">
    <source>
        <dbReference type="Proteomes" id="UP001303760"/>
    </source>
</evidence>
<evidence type="ECO:0000256" key="5">
    <source>
        <dbReference type="ARBA" id="ARBA00038359"/>
    </source>
</evidence>
<dbReference type="AlphaFoldDB" id="A0AAN7CC66"/>
<keyword evidence="2 7" id="KW-0812">Transmembrane</keyword>
<evidence type="ECO:0000256" key="3">
    <source>
        <dbReference type="ARBA" id="ARBA00022989"/>
    </source>
</evidence>
<comment type="subcellular location">
    <subcellularLocation>
        <location evidence="1">Membrane</location>
        <topology evidence="1">Multi-pass membrane protein</topology>
    </subcellularLocation>
</comment>